<keyword evidence="3" id="KW-0812">Transmembrane</keyword>
<evidence type="ECO:0000313" key="5">
    <source>
        <dbReference type="Proteomes" id="UP000095787"/>
    </source>
</evidence>
<keyword evidence="3" id="KW-0472">Membrane</keyword>
<dbReference type="SUPFAM" id="SSF51161">
    <property type="entry name" value="Trimeric LpxA-like enzymes"/>
    <property type="match status" value="1"/>
</dbReference>
<dbReference type="InterPro" id="IPR050179">
    <property type="entry name" value="Trans_hexapeptide_repeat"/>
</dbReference>
<sequence length="392" mass="44389">MINKKNKTYFFVVISFVCIVFIVGFHILDGRNITLFDPIIEYIKQYHIKDVVNIVAILSGISAILVGVASIRISNLGAVKEYFQQGDNKEYTTARHNLYKKFEEGVSIDPNDADASNTVSFFHFWGLMVKKKYLPFWVFKSASGHAVIRLYEGLREMIEIRRVDNPEYAEYFEWIYRKCCRALKHSEAAAFVPVEKKQNANSSFFSESELKAIGFLKYGKNVLVSRKASIYNPEQMVLGDNIRIDDFCILSGNIKLGSYIHISAYTCLIGGTKGIVLQDFVTVSSRCAVYAVSDDFSGEHLNNSMIPTAYRRVIEGQVILEDYVSVGTGSIILPGVKLEEGVAVGAMSFVKHTLERWKIYVGAPCRYVKDRNQNMKQLRAALQNSDAYEESR</sequence>
<dbReference type="InterPro" id="IPR011004">
    <property type="entry name" value="Trimer_LpxA-like_sf"/>
</dbReference>
<evidence type="ECO:0000313" key="4">
    <source>
        <dbReference type="EMBL" id="CUO47367.1"/>
    </source>
</evidence>
<dbReference type="Gene3D" id="2.160.10.10">
    <property type="entry name" value="Hexapeptide repeat proteins"/>
    <property type="match status" value="1"/>
</dbReference>
<dbReference type="InterPro" id="IPR031876">
    <property type="entry name" value="DUF4760"/>
</dbReference>
<keyword evidence="2" id="KW-0012">Acyltransferase</keyword>
<evidence type="ECO:0000256" key="3">
    <source>
        <dbReference type="SAM" id="Phobius"/>
    </source>
</evidence>
<accession>A0A174FCR0</accession>
<gene>
    <name evidence="4" type="ORF">ERS852456_02660</name>
</gene>
<feature type="transmembrane region" description="Helical" evidence="3">
    <location>
        <begin position="51"/>
        <end position="71"/>
    </location>
</feature>
<dbReference type="PANTHER" id="PTHR43300">
    <property type="entry name" value="ACETYLTRANSFERASE"/>
    <property type="match status" value="1"/>
</dbReference>
<dbReference type="EMBL" id="CYZO01000057">
    <property type="protein sequence ID" value="CUO47367.1"/>
    <property type="molecule type" value="Genomic_DNA"/>
</dbReference>
<feature type="transmembrane region" description="Helical" evidence="3">
    <location>
        <begin position="9"/>
        <end position="28"/>
    </location>
</feature>
<reference evidence="4 5" key="1">
    <citation type="submission" date="2015-09" db="EMBL/GenBank/DDBJ databases">
        <authorList>
            <consortium name="Pathogen Informatics"/>
        </authorList>
    </citation>
    <scope>NUCLEOTIDE SEQUENCE [LARGE SCALE GENOMIC DNA]</scope>
    <source>
        <strain evidence="4 5">2789STDY5834841</strain>
    </source>
</reference>
<keyword evidence="3" id="KW-1133">Transmembrane helix</keyword>
<evidence type="ECO:0000256" key="1">
    <source>
        <dbReference type="ARBA" id="ARBA00022679"/>
    </source>
</evidence>
<keyword evidence="1 4" id="KW-0808">Transferase</keyword>
<dbReference type="AlphaFoldDB" id="A0A174FCR0"/>
<dbReference type="PANTHER" id="PTHR43300:SF12">
    <property type="entry name" value="CHLORAMPHENICOL ACETYLTRANSFERASE"/>
    <property type="match status" value="1"/>
</dbReference>
<proteinExistence type="predicted"/>
<evidence type="ECO:0000256" key="2">
    <source>
        <dbReference type="ARBA" id="ARBA00023315"/>
    </source>
</evidence>
<protein>
    <submittedName>
        <fullName evidence="4">Putative acyl transferase</fullName>
    </submittedName>
</protein>
<name>A0A174FCR0_9FIRM</name>
<dbReference type="Proteomes" id="UP000095787">
    <property type="component" value="Unassembled WGS sequence"/>
</dbReference>
<dbReference type="GO" id="GO:0016746">
    <property type="term" value="F:acyltransferase activity"/>
    <property type="evidence" value="ECO:0007669"/>
    <property type="project" value="UniProtKB-KW"/>
</dbReference>
<dbReference type="Pfam" id="PF15956">
    <property type="entry name" value="DUF4760"/>
    <property type="match status" value="1"/>
</dbReference>
<dbReference type="RefSeq" id="WP_022003101.1">
    <property type="nucleotide sequence ID" value="NZ_CYZO01000057.1"/>
</dbReference>
<organism evidence="4 5">
    <name type="scientific">[Ruminococcus] torques</name>
    <dbReference type="NCBI Taxonomy" id="33039"/>
    <lineage>
        <taxon>Bacteria</taxon>
        <taxon>Bacillati</taxon>
        <taxon>Bacillota</taxon>
        <taxon>Clostridia</taxon>
        <taxon>Lachnospirales</taxon>
        <taxon>Lachnospiraceae</taxon>
        <taxon>Mediterraneibacter</taxon>
    </lineage>
</organism>